<dbReference type="GO" id="GO:0003676">
    <property type="term" value="F:nucleic acid binding"/>
    <property type="evidence" value="ECO:0007669"/>
    <property type="project" value="InterPro"/>
</dbReference>
<protein>
    <submittedName>
        <fullName evidence="1">Holliday junction resolvase</fullName>
    </submittedName>
</protein>
<name>A0A8S5MRS9_9CAUD</name>
<accession>A0A8S5MRS9</accession>
<dbReference type="Gene3D" id="3.40.1350.10">
    <property type="match status" value="1"/>
</dbReference>
<evidence type="ECO:0000313" key="1">
    <source>
        <dbReference type="EMBL" id="DAD84683.1"/>
    </source>
</evidence>
<dbReference type="EMBL" id="BK014964">
    <property type="protein sequence ID" value="DAD84683.1"/>
    <property type="molecule type" value="Genomic_DNA"/>
</dbReference>
<organism evidence="1">
    <name type="scientific">Myoviridae sp. ctOAa14</name>
    <dbReference type="NCBI Taxonomy" id="2826646"/>
    <lineage>
        <taxon>Viruses</taxon>
        <taxon>Duplodnaviria</taxon>
        <taxon>Heunggongvirae</taxon>
        <taxon>Uroviricota</taxon>
        <taxon>Caudoviricetes</taxon>
    </lineage>
</organism>
<dbReference type="InterPro" id="IPR011856">
    <property type="entry name" value="tRNA_endonuc-like_dom_sf"/>
</dbReference>
<reference evidence="1" key="1">
    <citation type="journal article" date="2021" name="Proc. Natl. Acad. Sci. U.S.A.">
        <title>A Catalog of Tens of Thousands of Viruses from Human Metagenomes Reveals Hidden Associations with Chronic Diseases.</title>
        <authorList>
            <person name="Tisza M.J."/>
            <person name="Buck C.B."/>
        </authorList>
    </citation>
    <scope>NUCLEOTIDE SEQUENCE</scope>
    <source>
        <strain evidence="1">CtOAa14</strain>
    </source>
</reference>
<sequence length="150" mass="17645">MELERFDFMGIPLVGVRFTYKGKPFEREASAYPRLSKSARTSGWHVFRVENKLQNGIPDIVMFRGPDYLLLEVKVCRKIRLTSPLHDVHWQVGQTEFAYKCWKADVKYALLVIQQHDFIYCIKDTEYVEQRLSSESEIVPDFIGRLRLLS</sequence>
<proteinExistence type="predicted"/>